<dbReference type="Proteomes" id="UP001161916">
    <property type="component" value="Unassembled WGS sequence"/>
</dbReference>
<feature type="compositionally biased region" description="Basic and acidic residues" evidence="5">
    <location>
        <begin position="116"/>
        <end position="132"/>
    </location>
</feature>
<dbReference type="InterPro" id="IPR000064">
    <property type="entry name" value="NLP_P60_dom"/>
</dbReference>
<dbReference type="PROSITE" id="PS51935">
    <property type="entry name" value="NLPC_P60"/>
    <property type="match status" value="1"/>
</dbReference>
<accession>A0AA43P4S1</accession>
<evidence type="ECO:0000256" key="2">
    <source>
        <dbReference type="ARBA" id="ARBA00022670"/>
    </source>
</evidence>
<keyword evidence="4" id="KW-0788">Thiol protease</keyword>
<feature type="chain" id="PRO_5041206059" evidence="6">
    <location>
        <begin position="38"/>
        <end position="255"/>
    </location>
</feature>
<dbReference type="RefSeq" id="WP_281105226.1">
    <property type="nucleotide sequence ID" value="NZ_JAOPMH010000001.1"/>
</dbReference>
<proteinExistence type="inferred from homology"/>
<dbReference type="GO" id="GO:0008234">
    <property type="term" value="F:cysteine-type peptidase activity"/>
    <property type="evidence" value="ECO:0007669"/>
    <property type="project" value="UniProtKB-KW"/>
</dbReference>
<keyword evidence="6" id="KW-0732">Signal</keyword>
<feature type="compositionally biased region" description="Polar residues" evidence="5">
    <location>
        <begin position="42"/>
        <end position="56"/>
    </location>
</feature>
<feature type="compositionally biased region" description="Polar residues" evidence="5">
    <location>
        <begin position="64"/>
        <end position="74"/>
    </location>
</feature>
<sequence>MEYLGKNRLIHRKITSITLALLLGAGGIAALPPTALAAAPSNGTVSSTRSFPATTTTRRDLLSESVSTDVQSDSDWGGIETLSVPQTKSQAEKDAELKAQQEEEARKQAQEQVEQQAREQALRQEEASRSADRTVITPPVSKTGQAVAEYAMQFTGYPYVYGGNQPTGWDCSGFVQYVYSQFGVNIPHASSGQMGVGSPVASLAEAQPGDILANSHHAAIYIGNGMVMNAMNPAQGTQIASVAVMGGAYSIRRVV</sequence>
<evidence type="ECO:0000313" key="8">
    <source>
        <dbReference type="EMBL" id="MDH7889031.1"/>
    </source>
</evidence>
<evidence type="ECO:0000256" key="5">
    <source>
        <dbReference type="SAM" id="MobiDB-lite"/>
    </source>
</evidence>
<dbReference type="GO" id="GO:0006508">
    <property type="term" value="P:proteolysis"/>
    <property type="evidence" value="ECO:0007669"/>
    <property type="project" value="UniProtKB-KW"/>
</dbReference>
<evidence type="ECO:0000256" key="3">
    <source>
        <dbReference type="ARBA" id="ARBA00022801"/>
    </source>
</evidence>
<dbReference type="EMBL" id="JAOPMH010000001">
    <property type="protein sequence ID" value="MDH7889031.1"/>
    <property type="molecule type" value="Genomic_DNA"/>
</dbReference>
<comment type="similarity">
    <text evidence="1">Belongs to the peptidase C40 family.</text>
</comment>
<dbReference type="Pfam" id="PF00877">
    <property type="entry name" value="NLPC_P60"/>
    <property type="match status" value="1"/>
</dbReference>
<evidence type="ECO:0000259" key="7">
    <source>
        <dbReference type="PROSITE" id="PS51935"/>
    </source>
</evidence>
<feature type="domain" description="NlpC/P60" evidence="7">
    <location>
        <begin position="141"/>
        <end position="255"/>
    </location>
</feature>
<dbReference type="PANTHER" id="PTHR47359">
    <property type="entry name" value="PEPTIDOGLYCAN DL-ENDOPEPTIDASE CWLO"/>
    <property type="match status" value="1"/>
</dbReference>
<evidence type="ECO:0000256" key="1">
    <source>
        <dbReference type="ARBA" id="ARBA00007074"/>
    </source>
</evidence>
<dbReference type="AlphaFoldDB" id="A0AA43P4S1"/>
<reference evidence="8" key="2">
    <citation type="journal article" date="2023" name="Gut Microbes">
        <title>Characterization of Bifidobacterium kashiwanohense that utilizes both milk- and plant-derived oligosaccharides.</title>
        <authorList>
            <person name="Orihara K."/>
            <person name="Yahagi K."/>
            <person name="Saito Y."/>
            <person name="Watanabe Y."/>
            <person name="Sasai T."/>
            <person name="Hara T."/>
            <person name="Tsukuda N."/>
            <person name="Oki K."/>
            <person name="Fujimoto J."/>
            <person name="Matsuki T."/>
        </authorList>
    </citation>
    <scope>NUCLEOTIDE SEQUENCE</scope>
    <source>
        <strain evidence="8">YIT 13062</strain>
    </source>
</reference>
<reference evidence="8" key="1">
    <citation type="submission" date="2022-09" db="EMBL/GenBank/DDBJ databases">
        <authorList>
            <person name="Orihara K."/>
        </authorList>
    </citation>
    <scope>NUCLEOTIDE SEQUENCE</scope>
    <source>
        <strain evidence="8">YIT 13062</strain>
    </source>
</reference>
<feature type="compositionally biased region" description="Basic and acidic residues" evidence="5">
    <location>
        <begin position="90"/>
        <end position="109"/>
    </location>
</feature>
<organism evidence="8 9">
    <name type="scientific">Bifidobacterium catenulatum subsp. kashiwanohense</name>
    <dbReference type="NCBI Taxonomy" id="630129"/>
    <lineage>
        <taxon>Bacteria</taxon>
        <taxon>Bacillati</taxon>
        <taxon>Actinomycetota</taxon>
        <taxon>Actinomycetes</taxon>
        <taxon>Bifidobacteriales</taxon>
        <taxon>Bifidobacteriaceae</taxon>
        <taxon>Bifidobacterium</taxon>
    </lineage>
</organism>
<keyword evidence="3" id="KW-0378">Hydrolase</keyword>
<dbReference type="Gene3D" id="3.90.1720.10">
    <property type="entry name" value="endopeptidase domain like (from Nostoc punctiforme)"/>
    <property type="match status" value="1"/>
</dbReference>
<name>A0AA43P4S1_9BIFI</name>
<keyword evidence="2" id="KW-0645">Protease</keyword>
<evidence type="ECO:0000313" key="9">
    <source>
        <dbReference type="Proteomes" id="UP001161916"/>
    </source>
</evidence>
<dbReference type="InterPro" id="IPR051794">
    <property type="entry name" value="PG_Endopeptidase_C40"/>
</dbReference>
<feature type="region of interest" description="Disordered" evidence="5">
    <location>
        <begin position="37"/>
        <end position="133"/>
    </location>
</feature>
<gene>
    <name evidence="8" type="ORF">OB951_00100</name>
</gene>
<protein>
    <submittedName>
        <fullName evidence="8">C40 family peptidase</fullName>
    </submittedName>
</protein>
<evidence type="ECO:0000256" key="6">
    <source>
        <dbReference type="SAM" id="SignalP"/>
    </source>
</evidence>
<feature type="signal peptide" evidence="6">
    <location>
        <begin position="1"/>
        <end position="37"/>
    </location>
</feature>
<dbReference type="PANTHER" id="PTHR47359:SF3">
    <property type="entry name" value="NLP_P60 DOMAIN-CONTAINING PROTEIN-RELATED"/>
    <property type="match status" value="1"/>
</dbReference>
<comment type="caution">
    <text evidence="8">The sequence shown here is derived from an EMBL/GenBank/DDBJ whole genome shotgun (WGS) entry which is preliminary data.</text>
</comment>
<dbReference type="SUPFAM" id="SSF54001">
    <property type="entry name" value="Cysteine proteinases"/>
    <property type="match status" value="1"/>
</dbReference>
<dbReference type="InterPro" id="IPR038765">
    <property type="entry name" value="Papain-like_cys_pep_sf"/>
</dbReference>
<evidence type="ECO:0000256" key="4">
    <source>
        <dbReference type="ARBA" id="ARBA00022807"/>
    </source>
</evidence>